<name>A0A9P7DZ18_9AGAM</name>
<dbReference type="OrthoDB" id="2671269at2759"/>
<evidence type="ECO:0000313" key="3">
    <source>
        <dbReference type="Proteomes" id="UP000719766"/>
    </source>
</evidence>
<organism evidence="2 3">
    <name type="scientific">Suillus plorans</name>
    <dbReference type="NCBI Taxonomy" id="116603"/>
    <lineage>
        <taxon>Eukaryota</taxon>
        <taxon>Fungi</taxon>
        <taxon>Dikarya</taxon>
        <taxon>Basidiomycota</taxon>
        <taxon>Agaricomycotina</taxon>
        <taxon>Agaricomycetes</taxon>
        <taxon>Agaricomycetidae</taxon>
        <taxon>Boletales</taxon>
        <taxon>Suillineae</taxon>
        <taxon>Suillaceae</taxon>
        <taxon>Suillus</taxon>
    </lineage>
</organism>
<evidence type="ECO:0000313" key="2">
    <source>
        <dbReference type="EMBL" id="KAG1806575.1"/>
    </source>
</evidence>
<feature type="region of interest" description="Disordered" evidence="1">
    <location>
        <begin position="1"/>
        <end position="22"/>
    </location>
</feature>
<reference evidence="2" key="1">
    <citation type="journal article" date="2020" name="New Phytol.">
        <title>Comparative genomics reveals dynamic genome evolution in host specialist ectomycorrhizal fungi.</title>
        <authorList>
            <person name="Lofgren L.A."/>
            <person name="Nguyen N.H."/>
            <person name="Vilgalys R."/>
            <person name="Ruytinx J."/>
            <person name="Liao H.L."/>
            <person name="Branco S."/>
            <person name="Kuo A."/>
            <person name="LaButti K."/>
            <person name="Lipzen A."/>
            <person name="Andreopoulos W."/>
            <person name="Pangilinan J."/>
            <person name="Riley R."/>
            <person name="Hundley H."/>
            <person name="Na H."/>
            <person name="Barry K."/>
            <person name="Grigoriev I.V."/>
            <person name="Stajich J.E."/>
            <person name="Kennedy P.G."/>
        </authorList>
    </citation>
    <scope>NUCLEOTIDE SEQUENCE</scope>
    <source>
        <strain evidence="2">S12</strain>
    </source>
</reference>
<sequence>MGVEASRPPATAPIGSSEKSATKVANTAHAPCATVTAVSAASIGEITPGHVKATSRADATASRNKVGIFHKAIMHEDKTTVIVPMPDHVQLNTSSAVDAVSAFSTSYPELPHLQVEFDKTGATSIETLGFDCASVTRQETKCNQDFYVPEAVLHRPPCTPGNETVVSTGSGAPGNITPPLIERQLSVIPKEEFVPVEHPANNSLDSISSAIIPESFEASESLSLGRVQQPFANVLSNVTQRHITTASTEISLSPCKNSIIIPDVASTNNIPSVLESATEHSMENTDRTYTTTPIKTEGTEVPVAVTYADATNLAARYPDLASQILVSPLRQRTTHQELALTPEHNLIEEDPPSKRRPRRHRRHRSKRSRDNQEESQQQSRGSLRTPGPDPSAPRHKDLSPVSGLVDPKGTSGFHSVHDSRQPVWLVDSALSNPSVKRAPSFQTNRHTVPATLQERTRNHQRESGDTNWNAPAAEIQPSTLPPMRIATPKRAFVQEQHSAMLLQGEERVGATKAMDLATASIGRRSSNAEMLLTELFRKAMETSSSSATKHSPLKKCQAEGPDSIKALVAETAHPVNQAEKIMDGDSPRVKLPAPSTPPMRTSPNPTCKSPTAWMEQDHTIRQSYTPPGARTQDYTLHQSCMLPAARTEEDYIAHQSYLPAAARTTEDHATPQNYKPPHQRLDKNKYNTITTQNLKPHIHHHASSLNRHSNPCTPPSPGAIELLEKSERIRHLERLLSREHALPISIPGLTMPSLKPAQMLQPIGPWRASDEKAFHERGAISPGTSTNQSLDLVRVMEAMGLDISSRKDTLASLGNGKPSGRLSVVEHNSFDGVRRQSDTRMENAVVRTDFARAVRSQGLRSPRGGGGYRSVSGETDIRWTRYT</sequence>
<feature type="region of interest" description="Disordered" evidence="1">
    <location>
        <begin position="336"/>
        <end position="416"/>
    </location>
</feature>
<proteinExistence type="predicted"/>
<feature type="compositionally biased region" description="Basic residues" evidence="1">
    <location>
        <begin position="354"/>
        <end position="367"/>
    </location>
</feature>
<dbReference type="EMBL" id="JABBWE010000002">
    <property type="protein sequence ID" value="KAG1806575.1"/>
    <property type="molecule type" value="Genomic_DNA"/>
</dbReference>
<protein>
    <submittedName>
        <fullName evidence="2">Uncharacterized protein</fullName>
    </submittedName>
</protein>
<dbReference type="RefSeq" id="XP_041167046.1">
    <property type="nucleotide sequence ID" value="XM_041308421.1"/>
</dbReference>
<keyword evidence="3" id="KW-1185">Reference proteome</keyword>
<dbReference type="GeneID" id="64602185"/>
<feature type="region of interest" description="Disordered" evidence="1">
    <location>
        <begin position="662"/>
        <end position="683"/>
    </location>
</feature>
<gene>
    <name evidence="2" type="ORF">HD556DRAFT_1469350</name>
</gene>
<dbReference type="AlphaFoldDB" id="A0A9P7DZ18"/>
<evidence type="ECO:0000256" key="1">
    <source>
        <dbReference type="SAM" id="MobiDB-lite"/>
    </source>
</evidence>
<accession>A0A9P7DZ18</accession>
<feature type="compositionally biased region" description="Basic and acidic residues" evidence="1">
    <location>
        <begin position="454"/>
        <end position="464"/>
    </location>
</feature>
<feature type="region of interest" description="Disordered" evidence="1">
    <location>
        <begin position="449"/>
        <end position="474"/>
    </location>
</feature>
<comment type="caution">
    <text evidence="2">The sequence shown here is derived from an EMBL/GenBank/DDBJ whole genome shotgun (WGS) entry which is preliminary data.</text>
</comment>
<dbReference type="Proteomes" id="UP000719766">
    <property type="component" value="Unassembled WGS sequence"/>
</dbReference>